<dbReference type="AlphaFoldDB" id="A0A2A6LPS0"/>
<gene>
    <name evidence="1" type="ORF">CO661_29660</name>
</gene>
<evidence type="ECO:0000313" key="2">
    <source>
        <dbReference type="Proteomes" id="UP000220353"/>
    </source>
</evidence>
<proteinExistence type="predicted"/>
<evidence type="ECO:0000313" key="1">
    <source>
        <dbReference type="EMBL" id="PDT44358.1"/>
    </source>
</evidence>
<dbReference type="RefSeq" id="WP_042778466.1">
    <property type="nucleotide sequence ID" value="NZ_NWTC01000034.1"/>
</dbReference>
<organism evidence="1 2">
    <name type="scientific">Rhizobium fredii</name>
    <name type="common">Sinorhizobium fredii</name>
    <dbReference type="NCBI Taxonomy" id="380"/>
    <lineage>
        <taxon>Bacteria</taxon>
        <taxon>Pseudomonadati</taxon>
        <taxon>Pseudomonadota</taxon>
        <taxon>Alphaproteobacteria</taxon>
        <taxon>Hyphomicrobiales</taxon>
        <taxon>Rhizobiaceae</taxon>
        <taxon>Sinorhizobium/Ensifer group</taxon>
        <taxon>Sinorhizobium</taxon>
    </lineage>
</organism>
<name>A0A2A6LPS0_RHIFR</name>
<dbReference type="Proteomes" id="UP000220353">
    <property type="component" value="Unassembled WGS sequence"/>
</dbReference>
<dbReference type="EMBL" id="NWTC01000034">
    <property type="protein sequence ID" value="PDT44358.1"/>
    <property type="molecule type" value="Genomic_DNA"/>
</dbReference>
<protein>
    <submittedName>
        <fullName evidence="1">Uncharacterized protein</fullName>
    </submittedName>
</protein>
<accession>A0A2A6LPS0</accession>
<comment type="caution">
    <text evidence="1">The sequence shown here is derived from an EMBL/GenBank/DDBJ whole genome shotgun (WGS) entry which is preliminary data.</text>
</comment>
<sequence>MTPQAPAMDALGHEAPFLIEKLVKEQIVETPTEAEALFTEVKRYLVLAHADNTKKWQMYSRRIDECWHQFILFTSQYFEFCHRYFGRFLQHRPSNAPHSSPAELGQLTSFKEFSSRYEELFGVPLSDDWYDERNVTIRRRVLNERTGQLTLRDDDEMVELVASAGDLLFSVNKLARDALEFVAQTPAFYVRELPGQLEDDEKIFLVATLVEYKLLRLAP</sequence>
<reference evidence="1 2" key="1">
    <citation type="submission" date="2017-09" db="EMBL/GenBank/DDBJ databases">
        <title>Comparative genomics of rhizobia isolated from Phaseolus vulgaris in China.</title>
        <authorList>
            <person name="Tong W."/>
        </authorList>
    </citation>
    <scope>NUCLEOTIDE SEQUENCE [LARGE SCALE GENOMIC DNA]</scope>
    <source>
        <strain evidence="1 2">PCH1</strain>
    </source>
</reference>